<dbReference type="InterPro" id="IPR036736">
    <property type="entry name" value="ACP-like_sf"/>
</dbReference>
<gene>
    <name evidence="2" type="ORF">CSW08_01610</name>
</gene>
<feature type="domain" description="Carrier" evidence="1">
    <location>
        <begin position="1"/>
        <end position="73"/>
    </location>
</feature>
<organism evidence="2 3">
    <name type="scientific">Confluentibacter flavum</name>
    <dbReference type="NCBI Taxonomy" id="1909700"/>
    <lineage>
        <taxon>Bacteria</taxon>
        <taxon>Pseudomonadati</taxon>
        <taxon>Bacteroidota</taxon>
        <taxon>Flavobacteriia</taxon>
        <taxon>Flavobacteriales</taxon>
        <taxon>Flavobacteriaceae</taxon>
        <taxon>Confluentibacter</taxon>
    </lineage>
</organism>
<dbReference type="OrthoDB" id="9811033at2"/>
<evidence type="ECO:0000313" key="2">
    <source>
        <dbReference type="EMBL" id="PKQ46722.1"/>
    </source>
</evidence>
<dbReference type="PROSITE" id="PS50075">
    <property type="entry name" value="CARRIER"/>
    <property type="match status" value="1"/>
</dbReference>
<sequence>MEKINHILADTLKIPFERTKENLGMDDVDHWDSLSHMNLIVAIEDAFGIELSGDDIAEMTTFNAIRTTISKYI</sequence>
<dbReference type="SUPFAM" id="SSF47336">
    <property type="entry name" value="ACP-like"/>
    <property type="match status" value="1"/>
</dbReference>
<dbReference type="Pfam" id="PF00550">
    <property type="entry name" value="PP-binding"/>
    <property type="match status" value="1"/>
</dbReference>
<dbReference type="AlphaFoldDB" id="A0A2N3HP66"/>
<comment type="caution">
    <text evidence="2">The sequence shown here is derived from an EMBL/GenBank/DDBJ whole genome shotgun (WGS) entry which is preliminary data.</text>
</comment>
<proteinExistence type="predicted"/>
<keyword evidence="3" id="KW-1185">Reference proteome</keyword>
<reference evidence="2 3" key="1">
    <citation type="submission" date="2017-12" db="EMBL/GenBank/DDBJ databases">
        <title>Confluentibacter flavum sp. nov., isolated from the saline lake.</title>
        <authorList>
            <person name="Yu L."/>
        </authorList>
    </citation>
    <scope>NUCLEOTIDE SEQUENCE [LARGE SCALE GENOMIC DNA]</scope>
    <source>
        <strain evidence="2 3">3B</strain>
    </source>
</reference>
<name>A0A2N3HP66_9FLAO</name>
<dbReference type="Gene3D" id="1.10.1200.10">
    <property type="entry name" value="ACP-like"/>
    <property type="match status" value="1"/>
</dbReference>
<accession>A0A2N3HP66</accession>
<dbReference type="RefSeq" id="WP_106658162.1">
    <property type="nucleotide sequence ID" value="NZ_PJEO01000009.1"/>
</dbReference>
<protein>
    <recommendedName>
        <fullName evidence="1">Carrier domain-containing protein</fullName>
    </recommendedName>
</protein>
<dbReference type="EMBL" id="PJEO01000009">
    <property type="protein sequence ID" value="PKQ46722.1"/>
    <property type="molecule type" value="Genomic_DNA"/>
</dbReference>
<evidence type="ECO:0000313" key="3">
    <source>
        <dbReference type="Proteomes" id="UP000233435"/>
    </source>
</evidence>
<evidence type="ECO:0000259" key="1">
    <source>
        <dbReference type="PROSITE" id="PS50075"/>
    </source>
</evidence>
<dbReference type="InterPro" id="IPR009081">
    <property type="entry name" value="PP-bd_ACP"/>
</dbReference>
<dbReference type="Proteomes" id="UP000233435">
    <property type="component" value="Unassembled WGS sequence"/>
</dbReference>